<dbReference type="InterPro" id="IPR025188">
    <property type="entry name" value="DUF4113"/>
</dbReference>
<dbReference type="InterPro" id="IPR050116">
    <property type="entry name" value="DNA_polymerase-Y"/>
</dbReference>
<comment type="similarity">
    <text evidence="1">Belongs to the DNA polymerase type-Y family.</text>
</comment>
<evidence type="ECO:0000256" key="2">
    <source>
        <dbReference type="ARBA" id="ARBA00023199"/>
    </source>
</evidence>
<evidence type="ECO:0000256" key="3">
    <source>
        <dbReference type="ARBA" id="ARBA00023236"/>
    </source>
</evidence>
<proteinExistence type="inferred from homology"/>
<evidence type="ECO:0000259" key="4">
    <source>
        <dbReference type="PROSITE" id="PS50173"/>
    </source>
</evidence>
<evidence type="ECO:0000313" key="5">
    <source>
        <dbReference type="EMBL" id="MCW3160517.1"/>
    </source>
</evidence>
<gene>
    <name evidence="5" type="ORF">OH806_04465</name>
</gene>
<dbReference type="PANTHER" id="PTHR11076:SF33">
    <property type="entry name" value="DNA POLYMERASE KAPPA"/>
    <property type="match status" value="1"/>
</dbReference>
<dbReference type="Pfam" id="PF11799">
    <property type="entry name" value="IMS_C"/>
    <property type="match status" value="1"/>
</dbReference>
<reference evidence="5" key="1">
    <citation type="submission" date="2022-10" db="EMBL/GenBank/DDBJ databases">
        <title>Chryseobacterium babae sp. nov. isolated from the gut of the beetle Oryctes rhinoceros, and Chryseobacterium kimseyorum sp. nov., isolated from a stick insect rearing cage.</title>
        <authorList>
            <person name="Shelomi M."/>
            <person name="Han C.-J."/>
            <person name="Chen W.-M."/>
            <person name="Chen H.-K."/>
            <person name="Liaw S.-J."/>
            <person name="Muhle E."/>
            <person name="Clermont D."/>
        </authorList>
    </citation>
    <scope>NUCLEOTIDE SEQUENCE</scope>
    <source>
        <strain evidence="5">WLa1L2M3</strain>
    </source>
</reference>
<dbReference type="PROSITE" id="PS50173">
    <property type="entry name" value="UMUC"/>
    <property type="match status" value="1"/>
</dbReference>
<dbReference type="SUPFAM" id="SSF56672">
    <property type="entry name" value="DNA/RNA polymerases"/>
    <property type="match status" value="1"/>
</dbReference>
<dbReference type="InterPro" id="IPR001126">
    <property type="entry name" value="UmuC"/>
</dbReference>
<dbReference type="Pfam" id="PF13438">
    <property type="entry name" value="DUF4113"/>
    <property type="match status" value="1"/>
</dbReference>
<dbReference type="InterPro" id="IPR043128">
    <property type="entry name" value="Rev_trsase/Diguanyl_cyclase"/>
</dbReference>
<protein>
    <submittedName>
        <fullName evidence="5">Y-family DNA polymerase</fullName>
    </submittedName>
</protein>
<feature type="domain" description="UmuC" evidence="4">
    <location>
        <begin position="2"/>
        <end position="187"/>
    </location>
</feature>
<keyword evidence="6" id="KW-1185">Reference proteome</keyword>
<dbReference type="SUPFAM" id="SSF100879">
    <property type="entry name" value="Lesion bypass DNA polymerase (Y-family), little finger domain"/>
    <property type="match status" value="1"/>
</dbReference>
<dbReference type="Pfam" id="PF00817">
    <property type="entry name" value="IMS"/>
    <property type="match status" value="1"/>
</dbReference>
<organism evidence="5 6">
    <name type="scientific">Chryseobacterium oryctis</name>
    <dbReference type="NCBI Taxonomy" id="2952618"/>
    <lineage>
        <taxon>Bacteria</taxon>
        <taxon>Pseudomonadati</taxon>
        <taxon>Bacteroidota</taxon>
        <taxon>Flavobacteriia</taxon>
        <taxon>Flavobacteriales</taxon>
        <taxon>Weeksellaceae</taxon>
        <taxon>Chryseobacterium group</taxon>
        <taxon>Chryseobacterium</taxon>
    </lineage>
</organism>
<name>A0ABT3HL53_9FLAO</name>
<dbReference type="Gene3D" id="3.30.70.270">
    <property type="match status" value="1"/>
</dbReference>
<dbReference type="Gene3D" id="3.30.1490.100">
    <property type="entry name" value="DNA polymerase, Y-family, little finger domain"/>
    <property type="match status" value="1"/>
</dbReference>
<keyword evidence="3" id="KW-0742">SOS response</keyword>
<evidence type="ECO:0000256" key="1">
    <source>
        <dbReference type="ARBA" id="ARBA00010945"/>
    </source>
</evidence>
<dbReference type="Gene3D" id="3.40.1170.60">
    <property type="match status" value="1"/>
</dbReference>
<dbReference type="RefSeq" id="WP_264742472.1">
    <property type="nucleotide sequence ID" value="NZ_JAPDHV010000002.1"/>
</dbReference>
<sequence>MYALVDCNNFFVSCERTLDSSLENKPVVVLSNNDGCVVSRSREAKELGIPMAVPAFKYKELFKKHDVQCFSAKFELYNAKSQQVINIAKSFVVDSEVYSIDELFLDLTGFKYINLYDYCLVIKEKIWVEANIPVSIGIAPTKTLCKVANRIVKEFPKDFEGVYILDTPEKIEKALKWLNIEDVWGIGRRLAIKMKDSGVYKAWDLLQKPEIWIRKIMGIHGVRMINELKGIRQLELDSPSPKKSIAVTRSFMEMLTNKEDVRERVETFGMYCSERLRKQNTCCKMVTVFVQTNRFRKDLPEYRNSLTKILPNPTNSSILIGRVVNELFEAIYKEGFHYKRAGVIVNDFVPENARLINLFEEDTQNQHLPVMKAMDAMNKKFGKDKVRLGSMSGKNTFGRSKLSPEYEAFLKNNTLPEANFRFH</sequence>
<keyword evidence="2" id="KW-0741">SOS mutagenesis</keyword>
<accession>A0ABT3HL53</accession>
<dbReference type="InterPro" id="IPR036775">
    <property type="entry name" value="DNA_pol_Y-fam_lit_finger_sf"/>
</dbReference>
<dbReference type="PANTHER" id="PTHR11076">
    <property type="entry name" value="DNA REPAIR POLYMERASE UMUC / TRANSFERASE FAMILY MEMBER"/>
    <property type="match status" value="1"/>
</dbReference>
<dbReference type="CDD" id="cd01700">
    <property type="entry name" value="PolY_Pol_V_umuC"/>
    <property type="match status" value="1"/>
</dbReference>
<keyword evidence="2" id="KW-0227">DNA damage</keyword>
<evidence type="ECO:0000313" key="6">
    <source>
        <dbReference type="Proteomes" id="UP001163719"/>
    </source>
</evidence>
<dbReference type="InterPro" id="IPR017961">
    <property type="entry name" value="DNA_pol_Y-fam_little_finger"/>
</dbReference>
<dbReference type="InterPro" id="IPR043502">
    <property type="entry name" value="DNA/RNA_pol_sf"/>
</dbReference>
<dbReference type="Gene3D" id="1.10.150.20">
    <property type="entry name" value="5' to 3' exonuclease, C-terminal subdomain"/>
    <property type="match status" value="1"/>
</dbReference>
<comment type="caution">
    <text evidence="5">The sequence shown here is derived from an EMBL/GenBank/DDBJ whole genome shotgun (WGS) entry which is preliminary data.</text>
</comment>
<dbReference type="Proteomes" id="UP001163719">
    <property type="component" value="Unassembled WGS sequence"/>
</dbReference>
<dbReference type="EMBL" id="JAPDHV010000002">
    <property type="protein sequence ID" value="MCW3160517.1"/>
    <property type="molecule type" value="Genomic_DNA"/>
</dbReference>